<keyword evidence="12 18" id="KW-0548">Nucleotidyltransferase</keyword>
<evidence type="ECO:0000256" key="9">
    <source>
        <dbReference type="ARBA" id="ARBA00022516"/>
    </source>
</evidence>
<accession>A0A5C8HP36</accession>
<dbReference type="UniPathway" id="UPA00557">
    <property type="reaction ID" value="UER00614"/>
</dbReference>
<dbReference type="EMBL" id="VRSW01000001">
    <property type="protein sequence ID" value="TXK05754.1"/>
    <property type="molecule type" value="Genomic_DNA"/>
</dbReference>
<keyword evidence="15 20" id="KW-0472">Membrane</keyword>
<keyword evidence="13 20" id="KW-1133">Transmembrane helix</keyword>
<dbReference type="EC" id="2.7.7.41" evidence="6 18"/>
<feature type="transmembrane region" description="Helical" evidence="20">
    <location>
        <begin position="268"/>
        <end position="287"/>
    </location>
</feature>
<keyword evidence="9" id="KW-0444">Lipid biosynthesis</keyword>
<dbReference type="Pfam" id="PF01148">
    <property type="entry name" value="CTP_transf_1"/>
    <property type="match status" value="1"/>
</dbReference>
<evidence type="ECO:0000256" key="18">
    <source>
        <dbReference type="RuleBase" id="RU003938"/>
    </source>
</evidence>
<evidence type="ECO:0000256" key="12">
    <source>
        <dbReference type="ARBA" id="ARBA00022695"/>
    </source>
</evidence>
<evidence type="ECO:0000313" key="21">
    <source>
        <dbReference type="EMBL" id="TXK05754.1"/>
    </source>
</evidence>
<evidence type="ECO:0000256" key="17">
    <source>
        <dbReference type="ARBA" id="ARBA00023264"/>
    </source>
</evidence>
<evidence type="ECO:0000256" key="2">
    <source>
        <dbReference type="ARBA" id="ARBA00004651"/>
    </source>
</evidence>
<keyword evidence="14" id="KW-0443">Lipid metabolism</keyword>
<evidence type="ECO:0000256" key="8">
    <source>
        <dbReference type="ARBA" id="ARBA00022475"/>
    </source>
</evidence>
<dbReference type="OrthoDB" id="9799199at2"/>
<sequence>MSADPKDDALESQLDAQHDNAPGSEHKHGAQFEARRAEFRDQVAIAREHFEEVNEKIKQRTGRDLILAVSSGLVLAGVVFGALLFVPTLFAAIAIIVSGLATFELARALETGGRKVDVWVQIAAAVVLAATGYFATALWQVWVMTFAVVAVLIVWRMVGQMVAKDGRTYGDVLADIAAAGFIPLYVPFLLAMVLVLQQQENGAAWILTFVIVVIAADTGAYAVGVWIGKHPMVPRVSPKKTWEGFAGAAVAASIAATLLVYFVLDLPIWAGLIMGVVILITATLGDLGESLIKRDLGIKDMSSWIPGHGGLLDRLDSILPSAVATLALCYWFTPLVGT</sequence>
<keyword evidence="17" id="KW-1208">Phospholipid metabolism</keyword>
<evidence type="ECO:0000256" key="16">
    <source>
        <dbReference type="ARBA" id="ARBA00023209"/>
    </source>
</evidence>
<dbReference type="Proteomes" id="UP000321196">
    <property type="component" value="Unassembled WGS sequence"/>
</dbReference>
<dbReference type="AlphaFoldDB" id="A0A5C8HP36"/>
<evidence type="ECO:0000256" key="1">
    <source>
        <dbReference type="ARBA" id="ARBA00001698"/>
    </source>
</evidence>
<keyword evidence="10 18" id="KW-0808">Transferase</keyword>
<dbReference type="GO" id="GO:0016024">
    <property type="term" value="P:CDP-diacylglycerol biosynthetic process"/>
    <property type="evidence" value="ECO:0007669"/>
    <property type="project" value="UniProtKB-UniPathway"/>
</dbReference>
<keyword evidence="16" id="KW-0594">Phospholipid biosynthesis</keyword>
<organism evidence="21 22">
    <name type="scientific">Microbacterium mitrae</name>
    <dbReference type="NCBI Taxonomy" id="664640"/>
    <lineage>
        <taxon>Bacteria</taxon>
        <taxon>Bacillati</taxon>
        <taxon>Actinomycetota</taxon>
        <taxon>Actinomycetes</taxon>
        <taxon>Micrococcales</taxon>
        <taxon>Microbacteriaceae</taxon>
        <taxon>Microbacterium</taxon>
    </lineage>
</organism>
<keyword evidence="22" id="KW-1185">Reference proteome</keyword>
<evidence type="ECO:0000256" key="5">
    <source>
        <dbReference type="ARBA" id="ARBA00010185"/>
    </source>
</evidence>
<comment type="subcellular location">
    <subcellularLocation>
        <location evidence="2">Cell membrane</location>
        <topology evidence="2">Multi-pass membrane protein</topology>
    </subcellularLocation>
</comment>
<feature type="transmembrane region" description="Helical" evidence="20">
    <location>
        <begin position="118"/>
        <end position="135"/>
    </location>
</feature>
<dbReference type="InterPro" id="IPR000374">
    <property type="entry name" value="PC_trans"/>
</dbReference>
<evidence type="ECO:0000256" key="13">
    <source>
        <dbReference type="ARBA" id="ARBA00022989"/>
    </source>
</evidence>
<evidence type="ECO:0000256" key="11">
    <source>
        <dbReference type="ARBA" id="ARBA00022692"/>
    </source>
</evidence>
<dbReference type="PROSITE" id="PS01315">
    <property type="entry name" value="CDS"/>
    <property type="match status" value="1"/>
</dbReference>
<proteinExistence type="inferred from homology"/>
<keyword evidence="11 18" id="KW-0812">Transmembrane</keyword>
<evidence type="ECO:0000256" key="19">
    <source>
        <dbReference type="SAM" id="MobiDB-lite"/>
    </source>
</evidence>
<evidence type="ECO:0000313" key="22">
    <source>
        <dbReference type="Proteomes" id="UP000321196"/>
    </source>
</evidence>
<reference evidence="21 22" key="1">
    <citation type="submission" date="2019-08" db="EMBL/GenBank/DDBJ databases">
        <authorList>
            <person name="Dong K."/>
        </authorList>
    </citation>
    <scope>NUCLEOTIDE SEQUENCE [LARGE SCALE GENOMIC DNA]</scope>
    <source>
        <strain evidence="21 22">M4-8</strain>
    </source>
</reference>
<evidence type="ECO:0000256" key="15">
    <source>
        <dbReference type="ARBA" id="ARBA00023136"/>
    </source>
</evidence>
<dbReference type="RefSeq" id="WP_147824565.1">
    <property type="nucleotide sequence ID" value="NZ_BAAARG010000001.1"/>
</dbReference>
<comment type="pathway">
    <text evidence="4">Lipid metabolism.</text>
</comment>
<dbReference type="PANTHER" id="PTHR46382">
    <property type="entry name" value="PHOSPHATIDATE CYTIDYLYLTRANSFERASE"/>
    <property type="match status" value="1"/>
</dbReference>
<evidence type="ECO:0000256" key="10">
    <source>
        <dbReference type="ARBA" id="ARBA00022679"/>
    </source>
</evidence>
<dbReference type="PANTHER" id="PTHR46382:SF1">
    <property type="entry name" value="PHOSPHATIDATE CYTIDYLYLTRANSFERASE"/>
    <property type="match status" value="1"/>
</dbReference>
<feature type="region of interest" description="Disordered" evidence="19">
    <location>
        <begin position="1"/>
        <end position="31"/>
    </location>
</feature>
<feature type="transmembrane region" description="Helical" evidence="20">
    <location>
        <begin position="65"/>
        <end position="83"/>
    </location>
</feature>
<protein>
    <recommendedName>
        <fullName evidence="7 18">Phosphatidate cytidylyltransferase</fullName>
        <ecNumber evidence="6 18">2.7.7.41</ecNumber>
    </recommendedName>
</protein>
<feature type="transmembrane region" description="Helical" evidence="20">
    <location>
        <begin position="202"/>
        <end position="223"/>
    </location>
</feature>
<evidence type="ECO:0000256" key="3">
    <source>
        <dbReference type="ARBA" id="ARBA00005119"/>
    </source>
</evidence>
<dbReference type="GO" id="GO:0005886">
    <property type="term" value="C:plasma membrane"/>
    <property type="evidence" value="ECO:0007669"/>
    <property type="project" value="UniProtKB-SubCell"/>
</dbReference>
<evidence type="ECO:0000256" key="6">
    <source>
        <dbReference type="ARBA" id="ARBA00012487"/>
    </source>
</evidence>
<evidence type="ECO:0000256" key="7">
    <source>
        <dbReference type="ARBA" id="ARBA00019373"/>
    </source>
</evidence>
<feature type="transmembrane region" description="Helical" evidence="20">
    <location>
        <begin position="141"/>
        <end position="158"/>
    </location>
</feature>
<feature type="transmembrane region" description="Helical" evidence="20">
    <location>
        <begin position="244"/>
        <end position="262"/>
    </location>
</feature>
<evidence type="ECO:0000256" key="4">
    <source>
        <dbReference type="ARBA" id="ARBA00005189"/>
    </source>
</evidence>
<feature type="transmembrane region" description="Helical" evidence="20">
    <location>
        <begin position="170"/>
        <end position="196"/>
    </location>
</feature>
<comment type="pathway">
    <text evidence="3 18">Phospholipid metabolism; CDP-diacylglycerol biosynthesis; CDP-diacylglycerol from sn-glycerol 3-phosphate: step 3/3.</text>
</comment>
<name>A0A5C8HP36_9MICO</name>
<comment type="caution">
    <text evidence="21">The sequence shown here is derived from an EMBL/GenBank/DDBJ whole genome shotgun (WGS) entry which is preliminary data.</text>
</comment>
<dbReference type="GO" id="GO:0004605">
    <property type="term" value="F:phosphatidate cytidylyltransferase activity"/>
    <property type="evidence" value="ECO:0007669"/>
    <property type="project" value="UniProtKB-EC"/>
</dbReference>
<keyword evidence="8" id="KW-1003">Cell membrane</keyword>
<comment type="similarity">
    <text evidence="5 18">Belongs to the CDS family.</text>
</comment>
<gene>
    <name evidence="21" type="ORF">FVP60_01840</name>
</gene>
<evidence type="ECO:0000256" key="14">
    <source>
        <dbReference type="ARBA" id="ARBA00023098"/>
    </source>
</evidence>
<comment type="catalytic activity">
    <reaction evidence="1 18">
        <text>a 1,2-diacyl-sn-glycero-3-phosphate + CTP + H(+) = a CDP-1,2-diacyl-sn-glycerol + diphosphate</text>
        <dbReference type="Rhea" id="RHEA:16229"/>
        <dbReference type="ChEBI" id="CHEBI:15378"/>
        <dbReference type="ChEBI" id="CHEBI:33019"/>
        <dbReference type="ChEBI" id="CHEBI:37563"/>
        <dbReference type="ChEBI" id="CHEBI:58332"/>
        <dbReference type="ChEBI" id="CHEBI:58608"/>
        <dbReference type="EC" id="2.7.7.41"/>
    </reaction>
</comment>
<evidence type="ECO:0000256" key="20">
    <source>
        <dbReference type="SAM" id="Phobius"/>
    </source>
</evidence>